<keyword evidence="1" id="KW-1133">Transmembrane helix</keyword>
<organism evidence="2 3">
    <name type="scientific">Vitrella brassicaformis (strain CCMP3155)</name>
    <dbReference type="NCBI Taxonomy" id="1169540"/>
    <lineage>
        <taxon>Eukaryota</taxon>
        <taxon>Sar</taxon>
        <taxon>Alveolata</taxon>
        <taxon>Colpodellida</taxon>
        <taxon>Vitrellaceae</taxon>
        <taxon>Vitrella</taxon>
    </lineage>
</organism>
<dbReference type="InParanoid" id="A0A0G4EKZ5"/>
<dbReference type="InterPro" id="IPR032675">
    <property type="entry name" value="LRR_dom_sf"/>
</dbReference>
<feature type="transmembrane region" description="Helical" evidence="1">
    <location>
        <begin position="1453"/>
        <end position="1474"/>
    </location>
</feature>
<feature type="transmembrane region" description="Helical" evidence="1">
    <location>
        <begin position="1025"/>
        <end position="1049"/>
    </location>
</feature>
<dbReference type="PANTHER" id="PTHR48057">
    <property type="entry name" value="LEUCINE-RICH REPEAT SERINE/THREONINE-PROTEIN KINASE 1"/>
    <property type="match status" value="1"/>
</dbReference>
<gene>
    <name evidence="2" type="ORF">Vbra_20486</name>
</gene>
<proteinExistence type="predicted"/>
<dbReference type="InterPro" id="IPR001611">
    <property type="entry name" value="Leu-rich_rpt"/>
</dbReference>
<keyword evidence="3" id="KW-1185">Reference proteome</keyword>
<reference evidence="2 3" key="1">
    <citation type="submission" date="2014-11" db="EMBL/GenBank/DDBJ databases">
        <authorList>
            <person name="Zhu J."/>
            <person name="Qi W."/>
            <person name="Song R."/>
        </authorList>
    </citation>
    <scope>NUCLEOTIDE SEQUENCE [LARGE SCALE GENOMIC DNA]</scope>
</reference>
<feature type="transmembrane region" description="Helical" evidence="1">
    <location>
        <begin position="1396"/>
        <end position="1416"/>
    </location>
</feature>
<dbReference type="CDD" id="cd00185">
    <property type="entry name" value="TNFRSF"/>
    <property type="match status" value="1"/>
</dbReference>
<dbReference type="PhylomeDB" id="A0A0G4EKZ5"/>
<dbReference type="Pfam" id="PF00560">
    <property type="entry name" value="LRR_1"/>
    <property type="match status" value="1"/>
</dbReference>
<dbReference type="OMA" id="HIVIIIT"/>
<evidence type="ECO:0000256" key="1">
    <source>
        <dbReference type="SAM" id="Phobius"/>
    </source>
</evidence>
<evidence type="ECO:0008006" key="4">
    <source>
        <dbReference type="Google" id="ProtNLM"/>
    </source>
</evidence>
<feature type="transmembrane region" description="Helical" evidence="1">
    <location>
        <begin position="1132"/>
        <end position="1152"/>
    </location>
</feature>
<protein>
    <recommendedName>
        <fullName evidence="4">EGF-like domain-containing protein</fullName>
    </recommendedName>
</protein>
<dbReference type="EMBL" id="CDMY01000262">
    <property type="protein sequence ID" value="CEL98070.1"/>
    <property type="molecule type" value="Genomic_DNA"/>
</dbReference>
<dbReference type="InterPro" id="IPR052595">
    <property type="entry name" value="LRRC69/RLP"/>
</dbReference>
<dbReference type="SUPFAM" id="SSF52058">
    <property type="entry name" value="L domain-like"/>
    <property type="match status" value="1"/>
</dbReference>
<evidence type="ECO:0000313" key="3">
    <source>
        <dbReference type="Proteomes" id="UP000041254"/>
    </source>
</evidence>
<feature type="transmembrane region" description="Helical" evidence="1">
    <location>
        <begin position="1065"/>
        <end position="1084"/>
    </location>
</feature>
<accession>A0A0G4EKZ5</accession>
<evidence type="ECO:0000313" key="2">
    <source>
        <dbReference type="EMBL" id="CEL98070.1"/>
    </source>
</evidence>
<feature type="transmembrane region" description="Helical" evidence="1">
    <location>
        <begin position="1366"/>
        <end position="1384"/>
    </location>
</feature>
<feature type="transmembrane region" description="Helical" evidence="1">
    <location>
        <begin position="1316"/>
        <end position="1340"/>
    </location>
</feature>
<keyword evidence="1" id="KW-0812">Transmembrane</keyword>
<dbReference type="OrthoDB" id="431631at2759"/>
<feature type="transmembrane region" description="Helical" evidence="1">
    <location>
        <begin position="1244"/>
        <end position="1265"/>
    </location>
</feature>
<dbReference type="Gene3D" id="3.80.10.10">
    <property type="entry name" value="Ribonuclease Inhibitor"/>
    <property type="match status" value="3"/>
</dbReference>
<dbReference type="Proteomes" id="UP000041254">
    <property type="component" value="Unassembled WGS sequence"/>
</dbReference>
<dbReference type="Gene3D" id="2.10.50.10">
    <property type="entry name" value="Tumor Necrosis Factor Receptor, subunit A, domain 2"/>
    <property type="match status" value="1"/>
</dbReference>
<name>A0A0G4EKZ5_VITBC</name>
<keyword evidence="1" id="KW-0472">Membrane</keyword>
<feature type="transmembrane region" description="Helical" evidence="1">
    <location>
        <begin position="1428"/>
        <end position="1447"/>
    </location>
</feature>
<dbReference type="VEuPathDB" id="CryptoDB:Vbra_20486"/>
<sequence>MYAYEEWFDGSPDGSSRTLKSIIRSKIQLFKRYPLMDDRMAPPENIELVGEGCEVCDEDAKGPLRTFIKSMNITARDVPAQFPVCELPFMLCIRSVRLGVRRPEHRLTGLPDLIEGYFVIIDPVYQTQLTFPPGGSPLNESLYQLKGLLGVVLMNAPIEGTLSEEIGNLDGWSCLQISSGERICRGGLRVLNIDRCPNISGPLPSAIASLKRLRGIYIDKTPINGTLPPSFHQLFNTSLESLSLINTDLDFTMQSLFNHSPTGPPPPCRTLRVLRLAGDNITGRLTGSFDHCRELEEVDIRNSRVDGPLPALNLQKHLTVFRLQECRDITGVIPPSYGNNTKLEEFEIVNLPVSGPIPDSFNHLKSLRQLIFRKTKLSKLPATLEALQNLHTLELESNTFTGLIPAWISKLSGLHKLRLGGNDFMDWEGATWKIPPALEHLDASRNKLPRIPPNWRRIETVRRLFLSGNRIKRIGSGWGIHDPGLHTWRIHDPGLHALARPFPSARILAQILKNPPPYWPTTRYLSLGGNQMNMTADQFLMPWKYNDNMHEIFGDNNSLHGALTADGVAAIDMEEVLRTRLLDTPPFRRYKKSFMAAYRLQENATSMSMVDPNASDEHVEVDDFDPDKHVVDVETLPEILTLDYLMRALNLTTSLRVKKGFNQLQLLNLEKNSIQEIRDGVRVIPASLVSLHMANNSLRSIHMSVDRPLGHVDLRNNLLRSIDTDSRFFSSDYVRLTENSDLRFQHTNEMCISLRPIKKCQDVRREAMNQTNLSYCPDTSSYEEFGMPPLVADPQGYSARIVGKGEKRFECTEFCAVPSRIEVDYTFAPDVLCRCLPGYAGTGINCTKCPPGTYSNRRDGTQTCRQCPDDAGSDEGSKECYCRLGHQRGEEPCEPCTAGSIGVRKGGADGSRSAWTCRDCLPGLNCSVPINYNASVLPGFFQLTVKLQSDRPSHNTTREVTTYGAGLTSLPIVMSCPLPSACKGTNKTDGLNICSEGHEGFVCSRCKAGFPRQTPQQPCAPCTPLWQIVLINVLLVLATLMAIFILTALAERASSSPRAEVPSQLIKIGLSHITAVCGLAFLVFDESILGDQISSLIGSFFAWTGGVPQSYQIWECLLKPYVGDKCVLYRNAVWLALPLVWLTAVPIIASGFDRVRDAFKSRRRVGSNKQASLATDTNIRALSAPPSVANGKADTPAAQCPRQRSVTFQEDFRPESVTPPSCQHSLTEAHKSGRWRQWLDNRGTIMVVILTFIHPTVTKSMLALLRCRPFPYVGSPIPIASGESVSLLPTDPMHDMRPRMDLDSHVLCGSAEHAPFLWVAVAGLLLWTLAPVVCGVAFLWRHRDRLQDYHTRRRVGFMYAAYRKNFYYWDFVLVMRRVLVLLIAQQATAQPRQQLLGWTVVASVCLALQFAVWPFDRGNMDILNRSELRGLLVWFVSLLVMQFVVMLPEGTSLVLPIGLVLVVILANLAHYILLAAQICRYGLLQVGYRYTALTDREKAIARVMSGRVTGPLLSWLINKEEEKRRISPKVFYDWSSAALSADGPPAASGVCHPSFGWPVHRAVTAMQLTSAAMQDATERLKLTHVPSDL</sequence>